<dbReference type="EMBL" id="PEXU01000056">
    <property type="protein sequence ID" value="PIS42145.1"/>
    <property type="molecule type" value="Genomic_DNA"/>
</dbReference>
<evidence type="ECO:0000256" key="2">
    <source>
        <dbReference type="ARBA" id="ARBA00004691"/>
    </source>
</evidence>
<dbReference type="Proteomes" id="UP000231542">
    <property type="component" value="Unassembled WGS sequence"/>
</dbReference>
<dbReference type="InterPro" id="IPR042119">
    <property type="entry name" value="QueA_dom2"/>
</dbReference>
<evidence type="ECO:0000256" key="6">
    <source>
        <dbReference type="ARBA" id="ARBA00022691"/>
    </source>
</evidence>
<keyword evidence="4 13" id="KW-0963">Cytoplasm</keyword>
<dbReference type="PANTHER" id="PTHR30307:SF0">
    <property type="entry name" value="S-ADENOSYLMETHIONINE:TRNA RIBOSYLTRANSFERASE-ISOMERASE"/>
    <property type="match status" value="1"/>
</dbReference>
<comment type="catalytic activity">
    <reaction evidence="8 13">
        <text>7-aminomethyl-7-carbaguanosine(34) in tRNA + S-adenosyl-L-methionine = epoxyqueuosine(34) in tRNA + adenine + L-methionine + 2 H(+)</text>
        <dbReference type="Rhea" id="RHEA:32155"/>
        <dbReference type="Rhea" id="RHEA-COMP:10342"/>
        <dbReference type="Rhea" id="RHEA-COMP:18582"/>
        <dbReference type="ChEBI" id="CHEBI:15378"/>
        <dbReference type="ChEBI" id="CHEBI:16708"/>
        <dbReference type="ChEBI" id="CHEBI:57844"/>
        <dbReference type="ChEBI" id="CHEBI:59789"/>
        <dbReference type="ChEBI" id="CHEBI:82833"/>
        <dbReference type="ChEBI" id="CHEBI:194443"/>
        <dbReference type="EC" id="2.4.99.17"/>
    </reaction>
</comment>
<proteinExistence type="inferred from homology"/>
<evidence type="ECO:0000256" key="5">
    <source>
        <dbReference type="ARBA" id="ARBA00022679"/>
    </source>
</evidence>
<dbReference type="EC" id="2.4.99.17" evidence="10 13"/>
<keyword evidence="5 13" id="KW-0808">Transferase</keyword>
<comment type="caution">
    <text evidence="14">The sequence shown here is derived from an EMBL/GenBank/DDBJ whole genome shotgun (WGS) entry which is preliminary data.</text>
</comment>
<comment type="function">
    <text evidence="13">Transfers and isomerizes the ribose moiety from AdoMet to the 7-aminomethyl group of 7-deazaguanine (preQ1-tRNA) to give epoxyqueuosine (oQ-tRNA).</text>
</comment>
<dbReference type="NCBIfam" id="NF001140">
    <property type="entry name" value="PRK00147.1"/>
    <property type="match status" value="1"/>
</dbReference>
<evidence type="ECO:0000256" key="7">
    <source>
        <dbReference type="ARBA" id="ARBA00022785"/>
    </source>
</evidence>
<dbReference type="PANTHER" id="PTHR30307">
    <property type="entry name" value="S-ADENOSYLMETHIONINE:TRNA RIBOSYLTRANSFERASE-ISOMERASE"/>
    <property type="match status" value="1"/>
</dbReference>
<comment type="pathway">
    <text evidence="2 13">tRNA modification; tRNA-queuosine biosynthesis.</text>
</comment>
<evidence type="ECO:0000256" key="9">
    <source>
        <dbReference type="ARBA" id="ARBA00061210"/>
    </source>
</evidence>
<dbReference type="InterPro" id="IPR003699">
    <property type="entry name" value="QueA"/>
</dbReference>
<evidence type="ECO:0000256" key="4">
    <source>
        <dbReference type="ARBA" id="ARBA00022490"/>
    </source>
</evidence>
<evidence type="ECO:0000256" key="1">
    <source>
        <dbReference type="ARBA" id="ARBA00004496"/>
    </source>
</evidence>
<evidence type="ECO:0000256" key="12">
    <source>
        <dbReference type="ARBA" id="ARBA00076160"/>
    </source>
</evidence>
<dbReference type="HAMAP" id="MF_00113">
    <property type="entry name" value="QueA"/>
    <property type="match status" value="1"/>
</dbReference>
<dbReference type="GO" id="GO:0008616">
    <property type="term" value="P:tRNA queuosine(34) biosynthetic process"/>
    <property type="evidence" value="ECO:0007669"/>
    <property type="project" value="UniProtKB-UniRule"/>
</dbReference>
<evidence type="ECO:0000256" key="10">
    <source>
        <dbReference type="ARBA" id="ARBA00066503"/>
    </source>
</evidence>
<gene>
    <name evidence="13" type="primary">queA</name>
    <name evidence="14" type="ORF">COT24_04995</name>
</gene>
<dbReference type="Gene3D" id="2.40.10.240">
    <property type="entry name" value="QueA-like"/>
    <property type="match status" value="1"/>
</dbReference>
<dbReference type="SUPFAM" id="SSF111337">
    <property type="entry name" value="QueA-like"/>
    <property type="match status" value="1"/>
</dbReference>
<organism evidence="14 15">
    <name type="scientific">Candidatus Kerfeldbacteria bacterium CG08_land_8_20_14_0_20_40_16</name>
    <dbReference type="NCBI Taxonomy" id="2014244"/>
    <lineage>
        <taxon>Bacteria</taxon>
        <taxon>Candidatus Kerfeldiibacteriota</taxon>
    </lineage>
</organism>
<keyword evidence="7 13" id="KW-0671">Queuosine biosynthesis</keyword>
<evidence type="ECO:0000256" key="11">
    <source>
        <dbReference type="ARBA" id="ARBA00069325"/>
    </source>
</evidence>
<dbReference type="Pfam" id="PF02547">
    <property type="entry name" value="Queuosine_synth"/>
    <property type="match status" value="1"/>
</dbReference>
<dbReference type="FunFam" id="3.40.1780.10:FF:000001">
    <property type="entry name" value="S-adenosylmethionine:tRNA ribosyltransferase-isomerase"/>
    <property type="match status" value="1"/>
</dbReference>
<comment type="subunit">
    <text evidence="3 13">Monomer.</text>
</comment>
<accession>A0A2H0YUG5</accession>
<dbReference type="InterPro" id="IPR036100">
    <property type="entry name" value="QueA_sf"/>
</dbReference>
<dbReference type="GO" id="GO:0051075">
    <property type="term" value="F:S-adenosylmethionine:tRNA ribosyltransferase-isomerase activity"/>
    <property type="evidence" value="ECO:0007669"/>
    <property type="project" value="UniProtKB-EC"/>
</dbReference>
<keyword evidence="6 13" id="KW-0949">S-adenosyl-L-methionine</keyword>
<comment type="subcellular location">
    <subcellularLocation>
        <location evidence="1 13">Cytoplasm</location>
    </subcellularLocation>
</comment>
<dbReference type="InterPro" id="IPR042118">
    <property type="entry name" value="QueA_dom1"/>
</dbReference>
<comment type="similarity">
    <text evidence="9 13">Belongs to the QueA family.</text>
</comment>
<evidence type="ECO:0000256" key="8">
    <source>
        <dbReference type="ARBA" id="ARBA00052751"/>
    </source>
</evidence>
<protein>
    <recommendedName>
        <fullName evidence="11 13">S-adenosylmethionine:tRNA ribosyltransferase-isomerase</fullName>
        <ecNumber evidence="10 13">2.4.99.17</ecNumber>
    </recommendedName>
    <alternativeName>
        <fullName evidence="12 13">Queuosine biosynthesis protein QueA</fullName>
    </alternativeName>
</protein>
<evidence type="ECO:0000313" key="15">
    <source>
        <dbReference type="Proteomes" id="UP000231542"/>
    </source>
</evidence>
<name>A0A2H0YUG5_9BACT</name>
<dbReference type="AlphaFoldDB" id="A0A2H0YUG5"/>
<keyword evidence="14" id="KW-0413">Isomerase</keyword>
<dbReference type="NCBIfam" id="TIGR00113">
    <property type="entry name" value="queA"/>
    <property type="match status" value="1"/>
</dbReference>
<sequence length="343" mass="39577">MKLKLFDYQLPKKYIAQKPVTPRDHSRLLVLDRKSGKITHWRFYEIEKFLNPGDILVMNNSRVIPARLWGRKETGGKMEVLLLNKISNQVWKVLIGGKGRKKGLKVLFPKNLKGKVIKKLPDGIWQMKFNAGGLRFKNIVNQIGEAPTPPYIRQKSDLKKYQTVYAQKEGSVAAPTAGFHFAKSLMNKLEKEGIQIEYITLHVGYGTFQPVKEENIQEHKMHPEFVEVKKEVIQRIQQAKKEGRRIVAVGTTSVRVLETVLGRPRINSRLPLRNVRKWINLFIYPGYKFKSVDALITNFHLPKSTLLMLVSAFAGRTKILKAYETAKRNKYRFYSFGDAMLIL</sequence>
<evidence type="ECO:0000313" key="14">
    <source>
        <dbReference type="EMBL" id="PIS42145.1"/>
    </source>
</evidence>
<evidence type="ECO:0000256" key="13">
    <source>
        <dbReference type="HAMAP-Rule" id="MF_00113"/>
    </source>
</evidence>
<reference evidence="14 15" key="1">
    <citation type="submission" date="2017-09" db="EMBL/GenBank/DDBJ databases">
        <title>Depth-based differentiation of microbial function through sediment-hosted aquifers and enrichment of novel symbionts in the deep terrestrial subsurface.</title>
        <authorList>
            <person name="Probst A.J."/>
            <person name="Ladd B."/>
            <person name="Jarett J.K."/>
            <person name="Geller-Mcgrath D.E."/>
            <person name="Sieber C.M."/>
            <person name="Emerson J.B."/>
            <person name="Anantharaman K."/>
            <person name="Thomas B.C."/>
            <person name="Malmstrom R."/>
            <person name="Stieglmeier M."/>
            <person name="Klingl A."/>
            <person name="Woyke T."/>
            <person name="Ryan C.M."/>
            <person name="Banfield J.F."/>
        </authorList>
    </citation>
    <scope>NUCLEOTIDE SEQUENCE [LARGE SCALE GENOMIC DNA]</scope>
    <source>
        <strain evidence="14">CG08_land_8_20_14_0_20_40_16</strain>
    </source>
</reference>
<dbReference type="Gene3D" id="3.40.1780.10">
    <property type="entry name" value="QueA-like"/>
    <property type="match status" value="1"/>
</dbReference>
<evidence type="ECO:0000256" key="3">
    <source>
        <dbReference type="ARBA" id="ARBA00011245"/>
    </source>
</evidence>
<dbReference type="GO" id="GO:0005737">
    <property type="term" value="C:cytoplasm"/>
    <property type="evidence" value="ECO:0007669"/>
    <property type="project" value="UniProtKB-SubCell"/>
</dbReference>
<dbReference type="FunFam" id="2.40.10.240:FF:000002">
    <property type="entry name" value="S-adenosylmethionine:tRNA ribosyltransferase-isomerase"/>
    <property type="match status" value="1"/>
</dbReference>
<dbReference type="UniPathway" id="UPA00392"/>